<dbReference type="AlphaFoldDB" id="I0IMV4"/>
<evidence type="ECO:0000256" key="9">
    <source>
        <dbReference type="RuleBase" id="RU003823"/>
    </source>
</evidence>
<dbReference type="HAMAP" id="MF_01307_B">
    <property type="entry name" value="Ribosomal_uS5_B"/>
    <property type="match status" value="1"/>
</dbReference>
<dbReference type="InterPro" id="IPR005712">
    <property type="entry name" value="Ribosomal_uS5_bac-type"/>
</dbReference>
<dbReference type="SUPFAM" id="SSF54768">
    <property type="entry name" value="dsRNA-binding domain-like"/>
    <property type="match status" value="1"/>
</dbReference>
<comment type="similarity">
    <text evidence="2 8 9">Belongs to the universal ribosomal protein uS5 family.</text>
</comment>
<evidence type="ECO:0000256" key="3">
    <source>
        <dbReference type="ARBA" id="ARBA00022730"/>
    </source>
</evidence>
<protein>
    <recommendedName>
        <fullName evidence="7 8">Small ribosomal subunit protein uS5</fullName>
    </recommendedName>
</protein>
<dbReference type="FunFam" id="3.30.230.10:FF:000002">
    <property type="entry name" value="30S ribosomal protein S5"/>
    <property type="match status" value="1"/>
</dbReference>
<comment type="function">
    <text evidence="1 8">Located at the back of the 30S subunit body where it stabilizes the conformation of the head with respect to the body.</text>
</comment>
<evidence type="ECO:0000313" key="11">
    <source>
        <dbReference type="EMBL" id="BAM06603.1"/>
    </source>
</evidence>
<evidence type="ECO:0000256" key="8">
    <source>
        <dbReference type="HAMAP-Rule" id="MF_01307"/>
    </source>
</evidence>
<organism evidence="11 12">
    <name type="scientific">Leptospirillum ferrooxidans (strain C2-3)</name>
    <dbReference type="NCBI Taxonomy" id="1162668"/>
    <lineage>
        <taxon>Bacteria</taxon>
        <taxon>Pseudomonadati</taxon>
        <taxon>Nitrospirota</taxon>
        <taxon>Nitrospiria</taxon>
        <taxon>Nitrospirales</taxon>
        <taxon>Nitrospiraceae</taxon>
        <taxon>Leptospirillum</taxon>
    </lineage>
</organism>
<dbReference type="GO" id="GO:0005737">
    <property type="term" value="C:cytoplasm"/>
    <property type="evidence" value="ECO:0007669"/>
    <property type="project" value="UniProtKB-ARBA"/>
</dbReference>
<dbReference type="PROSITE" id="PS00585">
    <property type="entry name" value="RIBOSOMAL_S5"/>
    <property type="match status" value="1"/>
</dbReference>
<dbReference type="FunFam" id="3.30.160.20:FF:000001">
    <property type="entry name" value="30S ribosomal protein S5"/>
    <property type="match status" value="1"/>
</dbReference>
<dbReference type="InterPro" id="IPR000851">
    <property type="entry name" value="Ribosomal_uS5"/>
</dbReference>
<evidence type="ECO:0000256" key="5">
    <source>
        <dbReference type="ARBA" id="ARBA00022980"/>
    </source>
</evidence>
<dbReference type="GO" id="GO:0006412">
    <property type="term" value="P:translation"/>
    <property type="evidence" value="ECO:0007669"/>
    <property type="project" value="UniProtKB-UniRule"/>
</dbReference>
<keyword evidence="4 8" id="KW-0694">RNA-binding</keyword>
<comment type="subunit">
    <text evidence="8">Part of the 30S ribosomal subunit. Contacts proteins S4 and S8.</text>
</comment>
<dbReference type="PROSITE" id="PS50881">
    <property type="entry name" value="S5_DSRBD"/>
    <property type="match status" value="1"/>
</dbReference>
<evidence type="ECO:0000256" key="6">
    <source>
        <dbReference type="ARBA" id="ARBA00023274"/>
    </source>
</evidence>
<dbReference type="HOGENOM" id="CLU_065898_2_2_0"/>
<dbReference type="InterPro" id="IPR020568">
    <property type="entry name" value="Ribosomal_Su5_D2-typ_SF"/>
</dbReference>
<name>I0IMV4_LEPFC</name>
<dbReference type="EMBL" id="AP012342">
    <property type="protein sequence ID" value="BAM06603.1"/>
    <property type="molecule type" value="Genomic_DNA"/>
</dbReference>
<comment type="domain">
    <text evidence="8">The N-terminal domain interacts with the head of the 30S subunit; the C-terminal domain interacts with the body and contacts protein S4. The interaction surface between S4 and S5 is involved in control of translational fidelity.</text>
</comment>
<accession>I0IMV4</accession>
<dbReference type="InterPro" id="IPR018192">
    <property type="entry name" value="Ribosomal_uS5_N_CS"/>
</dbReference>
<dbReference type="NCBIfam" id="TIGR01021">
    <property type="entry name" value="rpsE_bact"/>
    <property type="match status" value="1"/>
</dbReference>
<dbReference type="PANTHER" id="PTHR48277:SF1">
    <property type="entry name" value="MITOCHONDRIAL RIBOSOMAL PROTEIN S5"/>
    <property type="match status" value="1"/>
</dbReference>
<dbReference type="STRING" id="1162668.LFE_0899"/>
<evidence type="ECO:0000259" key="10">
    <source>
        <dbReference type="PROSITE" id="PS50881"/>
    </source>
</evidence>
<reference evidence="12" key="2">
    <citation type="submission" date="2012-03" db="EMBL/GenBank/DDBJ databases">
        <title>The complete genome sequence of the pioneer microbe on fresh volcanic deposit, Leptospirillum ferrooxidans strain C2-3.</title>
        <authorList>
            <person name="Fujimura R."/>
            <person name="Sato Y."/>
            <person name="Nishizawa T."/>
            <person name="Nanba K."/>
            <person name="Oshima K."/>
            <person name="Hattori M."/>
            <person name="Kamijo T."/>
            <person name="Ohta H."/>
        </authorList>
    </citation>
    <scope>NUCLEOTIDE SEQUENCE [LARGE SCALE GENOMIC DNA]</scope>
    <source>
        <strain evidence="12">C2-3</strain>
    </source>
</reference>
<dbReference type="InterPro" id="IPR005324">
    <property type="entry name" value="Ribosomal_uS5_C"/>
</dbReference>
<evidence type="ECO:0000256" key="2">
    <source>
        <dbReference type="ARBA" id="ARBA00008945"/>
    </source>
</evidence>
<proteinExistence type="inferred from homology"/>
<dbReference type="PANTHER" id="PTHR48277">
    <property type="entry name" value="MITOCHONDRIAL RIBOSOMAL PROTEIN S5"/>
    <property type="match status" value="1"/>
</dbReference>
<evidence type="ECO:0000256" key="1">
    <source>
        <dbReference type="ARBA" id="ARBA00003093"/>
    </source>
</evidence>
<dbReference type="Pfam" id="PF03719">
    <property type="entry name" value="Ribosomal_S5_C"/>
    <property type="match status" value="1"/>
</dbReference>
<evidence type="ECO:0000313" key="12">
    <source>
        <dbReference type="Proteomes" id="UP000007382"/>
    </source>
</evidence>
<comment type="function">
    <text evidence="8">With S4 and S12 plays an important role in translational accuracy.</text>
</comment>
<feature type="domain" description="S5 DRBM" evidence="10">
    <location>
        <begin position="10"/>
        <end position="73"/>
    </location>
</feature>
<dbReference type="Proteomes" id="UP000007382">
    <property type="component" value="Chromosome"/>
</dbReference>
<keyword evidence="3 8" id="KW-0699">rRNA-binding</keyword>
<dbReference type="eggNOG" id="COG0098">
    <property type="taxonomic scope" value="Bacteria"/>
</dbReference>
<dbReference type="InterPro" id="IPR013810">
    <property type="entry name" value="Ribosomal_uS5_N"/>
</dbReference>
<dbReference type="KEGG" id="lfc:LFE_0899"/>
<dbReference type="SUPFAM" id="SSF54211">
    <property type="entry name" value="Ribosomal protein S5 domain 2-like"/>
    <property type="match status" value="1"/>
</dbReference>
<reference evidence="11 12" key="1">
    <citation type="journal article" date="2012" name="J. Bacteriol.">
        <title>Complete Genome Sequence of Leptospirillum ferrooxidans Strain C2-3, Isolated from a Fresh Volcanic Ash Deposit on the Island of Miyake, Japan.</title>
        <authorList>
            <person name="Fujimura R."/>
            <person name="Sato Y."/>
            <person name="Nishizawa T."/>
            <person name="Oshima K."/>
            <person name="Kim S.-W."/>
            <person name="Hattori M."/>
            <person name="Kamijo T."/>
            <person name="Ohta H."/>
        </authorList>
    </citation>
    <scope>NUCLEOTIDE SEQUENCE [LARGE SCALE GENOMIC DNA]</scope>
    <source>
        <strain evidence="11 12">C2-3</strain>
    </source>
</reference>
<dbReference type="GO" id="GO:0019843">
    <property type="term" value="F:rRNA binding"/>
    <property type="evidence" value="ECO:0007669"/>
    <property type="project" value="UniProtKB-UniRule"/>
</dbReference>
<keyword evidence="5 8" id="KW-0689">Ribosomal protein</keyword>
<keyword evidence="6 8" id="KW-0687">Ribonucleoprotein</keyword>
<dbReference type="Gene3D" id="3.30.230.10">
    <property type="match status" value="1"/>
</dbReference>
<dbReference type="Pfam" id="PF00333">
    <property type="entry name" value="Ribosomal_S5"/>
    <property type="match status" value="1"/>
</dbReference>
<dbReference type="GO" id="GO:0042254">
    <property type="term" value="P:ribosome biogenesis"/>
    <property type="evidence" value="ECO:0007669"/>
    <property type="project" value="UniProtKB-ARBA"/>
</dbReference>
<gene>
    <name evidence="8" type="primary">rpsE</name>
    <name evidence="11" type="ordered locus">LFE_0899</name>
</gene>
<keyword evidence="12" id="KW-1185">Reference proteome</keyword>
<evidence type="ECO:0000256" key="7">
    <source>
        <dbReference type="ARBA" id="ARBA00035255"/>
    </source>
</evidence>
<sequence>MIPQTEPGTMKDKVVFINRVSKVVKGGKRFSFSALVVVGDGNGKVGFGKGKAGEVPDAIKKAVENAKKSMISVPLRQTTVPHEVLGHFGAEDVMIKPASEGTGMIAGGAVRAVMEVLGVSNILCKSLGSGNPYNVVRATIDGLSQLHSYHEVMSERKSIN</sequence>
<evidence type="ECO:0000256" key="4">
    <source>
        <dbReference type="ARBA" id="ARBA00022884"/>
    </source>
</evidence>
<dbReference type="GO" id="GO:0015935">
    <property type="term" value="C:small ribosomal subunit"/>
    <property type="evidence" value="ECO:0007669"/>
    <property type="project" value="InterPro"/>
</dbReference>
<dbReference type="Gene3D" id="3.30.160.20">
    <property type="match status" value="1"/>
</dbReference>
<dbReference type="GO" id="GO:0003735">
    <property type="term" value="F:structural constituent of ribosome"/>
    <property type="evidence" value="ECO:0007669"/>
    <property type="project" value="UniProtKB-UniRule"/>
</dbReference>
<dbReference type="InterPro" id="IPR014721">
    <property type="entry name" value="Ribsml_uS5_D2-typ_fold_subgr"/>
</dbReference>